<proteinExistence type="inferred from homology"/>
<evidence type="ECO:0000313" key="5">
    <source>
        <dbReference type="Proteomes" id="UP000177169"/>
    </source>
</evidence>
<comment type="function">
    <text evidence="2">Catalyzes the reduction of dTDP-6-deoxy-L-lyxo-4-hexulose to yield dTDP-L-rhamnose.</text>
</comment>
<reference evidence="4 5" key="1">
    <citation type="journal article" date="2016" name="Nat. Commun.">
        <title>Thousands of microbial genomes shed light on interconnected biogeochemical processes in an aquifer system.</title>
        <authorList>
            <person name="Anantharaman K."/>
            <person name="Brown C.T."/>
            <person name="Hug L.A."/>
            <person name="Sharon I."/>
            <person name="Castelle C.J."/>
            <person name="Probst A.J."/>
            <person name="Thomas B.C."/>
            <person name="Singh A."/>
            <person name="Wilkins M.J."/>
            <person name="Karaoz U."/>
            <person name="Brodie E.L."/>
            <person name="Williams K.H."/>
            <person name="Hubbard S.S."/>
            <person name="Banfield J.F."/>
        </authorList>
    </citation>
    <scope>NUCLEOTIDE SEQUENCE [LARGE SCALE GENOMIC DNA]</scope>
</reference>
<keyword evidence="2" id="KW-0560">Oxidoreductase</keyword>
<organism evidence="4 5">
    <name type="scientific">Candidatus Woesebacteria bacterium RIFCSPHIGHO2_02_FULL_39_13</name>
    <dbReference type="NCBI Taxonomy" id="1802505"/>
    <lineage>
        <taxon>Bacteria</taxon>
        <taxon>Candidatus Woeseibacteriota</taxon>
    </lineage>
</organism>
<dbReference type="AlphaFoldDB" id="A0A1F7Z4J2"/>
<gene>
    <name evidence="4" type="ORF">A3D01_02510</name>
</gene>
<dbReference type="Proteomes" id="UP000177169">
    <property type="component" value="Unassembled WGS sequence"/>
</dbReference>
<dbReference type="GO" id="GO:0005829">
    <property type="term" value="C:cytosol"/>
    <property type="evidence" value="ECO:0007669"/>
    <property type="project" value="TreeGrafter"/>
</dbReference>
<dbReference type="UniPathway" id="UPA00124"/>
<protein>
    <recommendedName>
        <fullName evidence="2">dTDP-4-dehydrorhamnose reductase</fullName>
        <ecNumber evidence="2">1.1.1.133</ecNumber>
    </recommendedName>
</protein>
<dbReference type="EMBL" id="MGGR01000013">
    <property type="protein sequence ID" value="OGM33818.1"/>
    <property type="molecule type" value="Genomic_DNA"/>
</dbReference>
<dbReference type="InterPro" id="IPR029903">
    <property type="entry name" value="RmlD-like-bd"/>
</dbReference>
<comment type="caution">
    <text evidence="4">The sequence shown here is derived from an EMBL/GenBank/DDBJ whole genome shotgun (WGS) entry which is preliminary data.</text>
</comment>
<accession>A0A1F7Z4J2</accession>
<comment type="pathway">
    <text evidence="2">Carbohydrate biosynthesis; dTDP-L-rhamnose biosynthesis.</text>
</comment>
<evidence type="ECO:0000256" key="2">
    <source>
        <dbReference type="RuleBase" id="RU364082"/>
    </source>
</evidence>
<comment type="similarity">
    <text evidence="1 2">Belongs to the dTDP-4-dehydrorhamnose reductase family.</text>
</comment>
<name>A0A1F7Z4J2_9BACT</name>
<dbReference type="InterPro" id="IPR036291">
    <property type="entry name" value="NAD(P)-bd_dom_sf"/>
</dbReference>
<dbReference type="SUPFAM" id="SSF51735">
    <property type="entry name" value="NAD(P)-binding Rossmann-fold domains"/>
    <property type="match status" value="1"/>
</dbReference>
<dbReference type="PANTHER" id="PTHR10491">
    <property type="entry name" value="DTDP-4-DEHYDRORHAMNOSE REDUCTASE"/>
    <property type="match status" value="1"/>
</dbReference>
<evidence type="ECO:0000313" key="4">
    <source>
        <dbReference type="EMBL" id="OGM33818.1"/>
    </source>
</evidence>
<feature type="domain" description="RmlD-like substrate binding" evidence="3">
    <location>
        <begin position="5"/>
        <end position="299"/>
    </location>
</feature>
<sequence length="306" mass="34840">MKNLVLVTGSEGMIGSRFVELYPDRNSLHIPRQIEFDITDENQVKAIIKSYDFKAVIHFAAYTNVGEAEKQRDKKDGDCWKVNVEGTRNLVEAVKPYKNMVHFIQISTDMVFPGDKFDPGPYLENHPSETDSNRVTWYGFTKAEAERLVKKELGENSTILRLIYPVRAKFEGKLDYLRRPLKLFDEGKLYPMFTNQKVSITFIDEACHALDRIISGNHYGVFHASSSDTTTPHEVVSYLLEKVRGANDVVKATTLEEFLEKSGESALRYPKYGGLSVDITEHKLGMKFSSWRQIVNKLTSQGLGQD</sequence>
<dbReference type="PANTHER" id="PTHR10491:SF4">
    <property type="entry name" value="METHIONINE ADENOSYLTRANSFERASE 2 SUBUNIT BETA"/>
    <property type="match status" value="1"/>
</dbReference>
<dbReference type="InterPro" id="IPR005913">
    <property type="entry name" value="dTDP_dehydrorham_reduct"/>
</dbReference>
<keyword evidence="2" id="KW-0521">NADP</keyword>
<dbReference type="Pfam" id="PF04321">
    <property type="entry name" value="RmlD_sub_bind"/>
    <property type="match status" value="1"/>
</dbReference>
<evidence type="ECO:0000259" key="3">
    <source>
        <dbReference type="Pfam" id="PF04321"/>
    </source>
</evidence>
<dbReference type="STRING" id="1802505.A3D01_02510"/>
<dbReference type="GO" id="GO:0008831">
    <property type="term" value="F:dTDP-4-dehydrorhamnose reductase activity"/>
    <property type="evidence" value="ECO:0007669"/>
    <property type="project" value="UniProtKB-EC"/>
</dbReference>
<dbReference type="Gene3D" id="3.40.50.720">
    <property type="entry name" value="NAD(P)-binding Rossmann-like Domain"/>
    <property type="match status" value="1"/>
</dbReference>
<dbReference type="EC" id="1.1.1.133" evidence="2"/>
<dbReference type="GO" id="GO:0019305">
    <property type="term" value="P:dTDP-rhamnose biosynthetic process"/>
    <property type="evidence" value="ECO:0007669"/>
    <property type="project" value="UniProtKB-UniPathway"/>
</dbReference>
<evidence type="ECO:0000256" key="1">
    <source>
        <dbReference type="ARBA" id="ARBA00010944"/>
    </source>
</evidence>